<dbReference type="Proteomes" id="UP000202485">
    <property type="component" value="Unassembled WGS sequence"/>
</dbReference>
<reference evidence="2" key="1">
    <citation type="submission" date="2017-05" db="EMBL/GenBank/DDBJ databases">
        <authorList>
            <person name="Rodrigo-Torres L."/>
            <person name="Arahal R. D."/>
            <person name="Lucena T."/>
        </authorList>
    </citation>
    <scope>NUCLEOTIDE SEQUENCE [LARGE SCALE GENOMIC DNA]</scope>
    <source>
        <strain evidence="2">CECT 8715</strain>
    </source>
</reference>
<dbReference type="GO" id="GO:0043565">
    <property type="term" value="F:sequence-specific DNA binding"/>
    <property type="evidence" value="ECO:0007669"/>
    <property type="project" value="InterPro"/>
</dbReference>
<dbReference type="InterPro" id="IPR010921">
    <property type="entry name" value="Trp_repressor/repl_initiator"/>
</dbReference>
<dbReference type="RefSeq" id="WP_093962955.1">
    <property type="nucleotide sequence ID" value="NZ_FXYG01000001.1"/>
</dbReference>
<dbReference type="EMBL" id="FXYG01000001">
    <property type="protein sequence ID" value="SMX34432.1"/>
    <property type="molecule type" value="Genomic_DNA"/>
</dbReference>
<dbReference type="OrthoDB" id="9796775at2"/>
<evidence type="ECO:0000313" key="2">
    <source>
        <dbReference type="Proteomes" id="UP000202485"/>
    </source>
</evidence>
<keyword evidence="2" id="KW-1185">Reference proteome</keyword>
<name>A0A238JX62_9RHOB</name>
<gene>
    <name evidence="1" type="ORF">RUA8715_00450</name>
</gene>
<dbReference type="Gene3D" id="1.10.10.10">
    <property type="entry name" value="Winged helix-like DNA-binding domain superfamily/Winged helix DNA-binding domain"/>
    <property type="match status" value="1"/>
</dbReference>
<protein>
    <recommendedName>
        <fullName evidence="3">DUF1153 domain-containing protein</fullName>
    </recommendedName>
</protein>
<dbReference type="AlphaFoldDB" id="A0A238JX62"/>
<dbReference type="Pfam" id="PF06627">
    <property type="entry name" value="DUF1153"/>
    <property type="match status" value="1"/>
</dbReference>
<proteinExistence type="predicted"/>
<dbReference type="InterPro" id="IPR009534">
    <property type="entry name" value="DUF1153"/>
</dbReference>
<organism evidence="1 2">
    <name type="scientific">Ruegeria arenilitoris</name>
    <dbReference type="NCBI Taxonomy" id="1173585"/>
    <lineage>
        <taxon>Bacteria</taxon>
        <taxon>Pseudomonadati</taxon>
        <taxon>Pseudomonadota</taxon>
        <taxon>Alphaproteobacteria</taxon>
        <taxon>Rhodobacterales</taxon>
        <taxon>Roseobacteraceae</taxon>
        <taxon>Ruegeria</taxon>
    </lineage>
</organism>
<sequence>MYLHKVEGPRSVTLPDGSVLSRADLPPADTKRWVASRKAVVVRGVLYGLISLSDAKKRYGLSDEEFNTWVSAVAEHGIDALKVTALKKYRQPKGESE</sequence>
<dbReference type="InterPro" id="IPR036388">
    <property type="entry name" value="WH-like_DNA-bd_sf"/>
</dbReference>
<evidence type="ECO:0008006" key="3">
    <source>
        <dbReference type="Google" id="ProtNLM"/>
    </source>
</evidence>
<dbReference type="SUPFAM" id="SSF48295">
    <property type="entry name" value="TrpR-like"/>
    <property type="match status" value="1"/>
</dbReference>
<evidence type="ECO:0000313" key="1">
    <source>
        <dbReference type="EMBL" id="SMX34432.1"/>
    </source>
</evidence>
<accession>A0A238JX62</accession>